<proteinExistence type="predicted"/>
<evidence type="ECO:0000313" key="2">
    <source>
        <dbReference type="Proteomes" id="UP000448292"/>
    </source>
</evidence>
<keyword evidence="2" id="KW-1185">Reference proteome</keyword>
<dbReference type="EMBL" id="QMIE01000003">
    <property type="protein sequence ID" value="TVM18798.1"/>
    <property type="molecule type" value="Genomic_DNA"/>
</dbReference>
<dbReference type="AlphaFoldDB" id="A0A7M3MI06"/>
<accession>A0A7M3MI06</accession>
<dbReference type="Proteomes" id="UP000448292">
    <property type="component" value="Unassembled WGS sequence"/>
</dbReference>
<reference evidence="1 2" key="1">
    <citation type="submission" date="2018-06" db="EMBL/GenBank/DDBJ databases">
        <title>Complete genome of Desulfovibrio indonesiensis P37SLT.</title>
        <authorList>
            <person name="Crispim J.S."/>
            <person name="Vidigal P.M.P."/>
            <person name="Silva L.C.F."/>
            <person name="Laguardia C.N."/>
            <person name="Araujo L.C."/>
            <person name="Dias R.S."/>
            <person name="Sousa M.P."/>
            <person name="Paula S.O."/>
            <person name="Silva C."/>
        </authorList>
    </citation>
    <scope>NUCLEOTIDE SEQUENCE [LARGE SCALE GENOMIC DNA]</scope>
    <source>
        <strain evidence="1 2">P37SLT</strain>
    </source>
</reference>
<sequence length="155" mass="18411">MNLDRIEQYIQRNFSEWIPMERIGLLYFDKPLPNDLEGFEFRKDHEASDPSDDWDCFKLYDPTEECMYEELTVTVEDNKTIVVSCDKFLYYKGTNIIGLPIHEALQTLGNPEYYTEEFEVIDAWKTIYEVDELELSIWVNKDIVENVACYGFTED</sequence>
<evidence type="ECO:0000313" key="1">
    <source>
        <dbReference type="EMBL" id="TVM18798.1"/>
    </source>
</evidence>
<name>A0A7M3MI06_9BACT</name>
<protein>
    <submittedName>
        <fullName evidence="1">Uncharacterized protein</fullName>
    </submittedName>
</protein>
<comment type="caution">
    <text evidence="1">The sequence shown here is derived from an EMBL/GenBank/DDBJ whole genome shotgun (WGS) entry which is preliminary data.</text>
</comment>
<gene>
    <name evidence="1" type="ORF">DPQ33_04835</name>
</gene>
<organism evidence="1 2">
    <name type="scientific">Oceanidesulfovibrio indonesiensis</name>
    <dbReference type="NCBI Taxonomy" id="54767"/>
    <lineage>
        <taxon>Bacteria</taxon>
        <taxon>Pseudomonadati</taxon>
        <taxon>Thermodesulfobacteriota</taxon>
        <taxon>Desulfovibrionia</taxon>
        <taxon>Desulfovibrionales</taxon>
        <taxon>Desulfovibrionaceae</taxon>
        <taxon>Oceanidesulfovibrio</taxon>
    </lineage>
</organism>